<feature type="transmembrane region" description="Helical" evidence="1">
    <location>
        <begin position="134"/>
        <end position="156"/>
    </location>
</feature>
<evidence type="ECO:0000256" key="1">
    <source>
        <dbReference type="SAM" id="Phobius"/>
    </source>
</evidence>
<proteinExistence type="predicted"/>
<protein>
    <submittedName>
        <fullName evidence="2">Uncharacterized protein</fullName>
    </submittedName>
</protein>
<accession>A0A0V8M307</accession>
<gene>
    <name evidence="2" type="ORF">DA01_04405</name>
</gene>
<dbReference type="PATRIC" id="fig|61435.5.peg.875"/>
<feature type="transmembrane region" description="Helical" evidence="1">
    <location>
        <begin position="66"/>
        <end position="86"/>
    </location>
</feature>
<dbReference type="EMBL" id="JGYD01000018">
    <property type="protein sequence ID" value="KSV18122.1"/>
    <property type="molecule type" value="Genomic_DNA"/>
</dbReference>
<keyword evidence="1" id="KW-0472">Membrane</keyword>
<name>A0A0V8M307_9CHLR</name>
<evidence type="ECO:0000313" key="2">
    <source>
        <dbReference type="EMBL" id="KSV18122.1"/>
    </source>
</evidence>
<feature type="transmembrane region" description="Helical" evidence="1">
    <location>
        <begin position="35"/>
        <end position="54"/>
    </location>
</feature>
<organism evidence="2 3">
    <name type="scientific">Dehalococcoides mccartyi</name>
    <dbReference type="NCBI Taxonomy" id="61435"/>
    <lineage>
        <taxon>Bacteria</taxon>
        <taxon>Bacillati</taxon>
        <taxon>Chloroflexota</taxon>
        <taxon>Dehalococcoidia</taxon>
        <taxon>Dehalococcoidales</taxon>
        <taxon>Dehalococcoidaceae</taxon>
        <taxon>Dehalococcoides</taxon>
    </lineage>
</organism>
<dbReference type="RefSeq" id="WP_058292436.1">
    <property type="nucleotide sequence ID" value="NZ_JGYD01000018.1"/>
</dbReference>
<sequence length="157" mass="18091">MSKDIKYGTIDLMYCGIESHYEVMERRFEAINTRISNLIAWVIGSTSALLIFGSTCTDDKSSNMQWIILGACMFIISIIFGIIAYNSGGIQRINPKSLYKDYLNYSEYEYKEYMIRWAGKHFETTKKSIDRKNCLIKAMAGSWILEILLLGLWVILP</sequence>
<comment type="caution">
    <text evidence="2">The sequence shown here is derived from an EMBL/GenBank/DDBJ whole genome shotgun (WGS) entry which is preliminary data.</text>
</comment>
<evidence type="ECO:0000313" key="3">
    <source>
        <dbReference type="Proteomes" id="UP000053577"/>
    </source>
</evidence>
<dbReference type="Proteomes" id="UP000053577">
    <property type="component" value="Unassembled WGS sequence"/>
</dbReference>
<keyword evidence="1" id="KW-1133">Transmembrane helix</keyword>
<dbReference type="AlphaFoldDB" id="A0A0V8M307"/>
<keyword evidence="1" id="KW-0812">Transmembrane</keyword>
<reference evidence="2 3" key="1">
    <citation type="journal article" date="2015" name="Sci. Rep.">
        <title>A comparative genomics and reductive dehalogenase gene transcription study of two chloroethene-respiring bacteria, Dehalococcoides mccartyi strains MB and 11a.</title>
        <authorList>
            <person name="Low A."/>
            <person name="Shen Z."/>
            <person name="Cheng D."/>
            <person name="Rogers M.J."/>
            <person name="Lee P.K."/>
            <person name="He J."/>
        </authorList>
    </citation>
    <scope>NUCLEOTIDE SEQUENCE [LARGE SCALE GENOMIC DNA]</scope>
    <source>
        <strain evidence="2 3">MB</strain>
    </source>
</reference>